<dbReference type="Proteomes" id="UP001642360">
    <property type="component" value="Unassembled WGS sequence"/>
</dbReference>
<comment type="caution">
    <text evidence="2">The sequence shown here is derived from an EMBL/GenBank/DDBJ whole genome shotgun (WGS) entry which is preliminary data.</text>
</comment>
<evidence type="ECO:0000256" key="1">
    <source>
        <dbReference type="SAM" id="MobiDB-lite"/>
    </source>
</evidence>
<proteinExistence type="predicted"/>
<gene>
    <name evidence="2" type="ORF">ILEXP_LOCUS20611</name>
</gene>
<evidence type="ECO:0000313" key="2">
    <source>
        <dbReference type="EMBL" id="CAK9152394.1"/>
    </source>
</evidence>
<sequence length="71" mass="7452">MTMNGSKLSEAREVTHELGDGGSLSDERGEMQEAIDIGEEIGNDEAISVKAGITEAPFGEEQVLGADGRLC</sequence>
<dbReference type="AlphaFoldDB" id="A0ABC8SB41"/>
<keyword evidence="3" id="KW-1185">Reference proteome</keyword>
<organism evidence="2 3">
    <name type="scientific">Ilex paraguariensis</name>
    <name type="common">yerba mate</name>
    <dbReference type="NCBI Taxonomy" id="185542"/>
    <lineage>
        <taxon>Eukaryota</taxon>
        <taxon>Viridiplantae</taxon>
        <taxon>Streptophyta</taxon>
        <taxon>Embryophyta</taxon>
        <taxon>Tracheophyta</taxon>
        <taxon>Spermatophyta</taxon>
        <taxon>Magnoliopsida</taxon>
        <taxon>eudicotyledons</taxon>
        <taxon>Gunneridae</taxon>
        <taxon>Pentapetalae</taxon>
        <taxon>asterids</taxon>
        <taxon>campanulids</taxon>
        <taxon>Aquifoliales</taxon>
        <taxon>Aquifoliaceae</taxon>
        <taxon>Ilex</taxon>
    </lineage>
</organism>
<feature type="region of interest" description="Disordered" evidence="1">
    <location>
        <begin position="1"/>
        <end position="28"/>
    </location>
</feature>
<accession>A0ABC8SB41</accession>
<evidence type="ECO:0000313" key="3">
    <source>
        <dbReference type="Proteomes" id="UP001642360"/>
    </source>
</evidence>
<feature type="compositionally biased region" description="Basic and acidic residues" evidence="1">
    <location>
        <begin position="9"/>
        <end position="28"/>
    </location>
</feature>
<dbReference type="EMBL" id="CAUOFW020002269">
    <property type="protein sequence ID" value="CAK9152394.1"/>
    <property type="molecule type" value="Genomic_DNA"/>
</dbReference>
<protein>
    <submittedName>
        <fullName evidence="2">Uncharacterized protein</fullName>
    </submittedName>
</protein>
<reference evidence="2 3" key="1">
    <citation type="submission" date="2024-02" db="EMBL/GenBank/DDBJ databases">
        <authorList>
            <person name="Vignale AGUSTIN F."/>
            <person name="Sosa J E."/>
            <person name="Modenutti C."/>
        </authorList>
    </citation>
    <scope>NUCLEOTIDE SEQUENCE [LARGE SCALE GENOMIC DNA]</scope>
</reference>
<name>A0ABC8SB41_9AQUA</name>